<dbReference type="InterPro" id="IPR005644">
    <property type="entry name" value="NolW-like"/>
</dbReference>
<dbReference type="EMBL" id="FMJE01000004">
    <property type="protein sequence ID" value="SCM81568.1"/>
    <property type="molecule type" value="Genomic_DNA"/>
</dbReference>
<dbReference type="InterPro" id="IPR038591">
    <property type="entry name" value="NolW-like_sf"/>
</dbReference>
<evidence type="ECO:0000256" key="6">
    <source>
        <dbReference type="SAM" id="MobiDB-lite"/>
    </source>
</evidence>
<protein>
    <submittedName>
        <fullName evidence="10">Type II secretion system protein D</fullName>
    </submittedName>
</protein>
<evidence type="ECO:0000256" key="1">
    <source>
        <dbReference type="ARBA" id="ARBA00004370"/>
    </source>
</evidence>
<accession>A0A212LVL7</accession>
<feature type="compositionally biased region" description="Polar residues" evidence="6">
    <location>
        <begin position="53"/>
        <end position="62"/>
    </location>
</feature>
<dbReference type="GO" id="GO:0009306">
    <property type="term" value="P:protein secretion"/>
    <property type="evidence" value="ECO:0007669"/>
    <property type="project" value="InterPro"/>
</dbReference>
<feature type="domain" description="NolW-like" evidence="9">
    <location>
        <begin position="99"/>
        <end position="157"/>
    </location>
</feature>
<dbReference type="GO" id="GO:0015627">
    <property type="term" value="C:type II protein secretion system complex"/>
    <property type="evidence" value="ECO:0007669"/>
    <property type="project" value="TreeGrafter"/>
</dbReference>
<dbReference type="PANTHER" id="PTHR30332">
    <property type="entry name" value="PROBABLE GENERAL SECRETION PATHWAY PROTEIN D"/>
    <property type="match status" value="1"/>
</dbReference>
<evidence type="ECO:0000259" key="8">
    <source>
        <dbReference type="Pfam" id="PF00263"/>
    </source>
</evidence>
<comment type="similarity">
    <text evidence="4">Belongs to the bacterial secretin family.</text>
</comment>
<evidence type="ECO:0000313" key="10">
    <source>
        <dbReference type="EMBL" id="SCM81568.1"/>
    </source>
</evidence>
<dbReference type="PRINTS" id="PR00811">
    <property type="entry name" value="BCTERIALGSPD"/>
</dbReference>
<keyword evidence="3" id="KW-0472">Membrane</keyword>
<feature type="domain" description="Type II/III secretion system secretin-like" evidence="8">
    <location>
        <begin position="214"/>
        <end position="372"/>
    </location>
</feature>
<evidence type="ECO:0000256" key="2">
    <source>
        <dbReference type="ARBA" id="ARBA00022729"/>
    </source>
</evidence>
<name>A0A212LVL7_9FIRM</name>
<comment type="subcellular location">
    <subcellularLocation>
        <location evidence="5">Cell outer membrane</location>
    </subcellularLocation>
    <subcellularLocation>
        <location evidence="1">Membrane</location>
    </subcellularLocation>
</comment>
<organism evidence="10">
    <name type="scientific">uncultured Sporomusa sp</name>
    <dbReference type="NCBI Taxonomy" id="307249"/>
    <lineage>
        <taxon>Bacteria</taxon>
        <taxon>Bacillati</taxon>
        <taxon>Bacillota</taxon>
        <taxon>Negativicutes</taxon>
        <taxon>Selenomonadales</taxon>
        <taxon>Sporomusaceae</taxon>
        <taxon>Sporomusa</taxon>
        <taxon>environmental samples</taxon>
    </lineage>
</organism>
<dbReference type="InterPro" id="IPR004846">
    <property type="entry name" value="T2SS/T3SS_dom"/>
</dbReference>
<dbReference type="AlphaFoldDB" id="A0A212LVL7"/>
<dbReference type="InterPro" id="IPR050810">
    <property type="entry name" value="Bact_Secretion_Sys_Channel"/>
</dbReference>
<dbReference type="Pfam" id="PF00263">
    <property type="entry name" value="Secretin"/>
    <property type="match status" value="1"/>
</dbReference>
<keyword evidence="2 7" id="KW-0732">Signal</keyword>
<feature type="signal peptide" evidence="7">
    <location>
        <begin position="1"/>
        <end position="27"/>
    </location>
</feature>
<evidence type="ECO:0000256" key="4">
    <source>
        <dbReference type="RuleBase" id="RU004003"/>
    </source>
</evidence>
<dbReference type="Pfam" id="PF03958">
    <property type="entry name" value="Secretin_N"/>
    <property type="match status" value="1"/>
</dbReference>
<feature type="chain" id="PRO_5012419897" evidence="7">
    <location>
        <begin position="28"/>
        <end position="383"/>
    </location>
</feature>
<evidence type="ECO:0000256" key="3">
    <source>
        <dbReference type="ARBA" id="ARBA00023136"/>
    </source>
</evidence>
<gene>
    <name evidence="10" type="primary">exeD</name>
    <name evidence="10" type="ORF">KL86SPO_40052</name>
</gene>
<dbReference type="Gene3D" id="3.30.1370.120">
    <property type="match status" value="1"/>
</dbReference>
<dbReference type="PANTHER" id="PTHR30332:SF17">
    <property type="entry name" value="TYPE IV PILIATION SYSTEM PROTEIN DR_0774-RELATED"/>
    <property type="match status" value="1"/>
</dbReference>
<reference evidence="10" key="1">
    <citation type="submission" date="2016-08" db="EMBL/GenBank/DDBJ databases">
        <authorList>
            <person name="Seilhamer J.J."/>
        </authorList>
    </citation>
    <scope>NUCLEOTIDE SEQUENCE</scope>
    <source>
        <strain evidence="10">86</strain>
    </source>
</reference>
<sequence>MYHCRRYRTTFFTFLLLLFLLPWLAQASPAPPAVLPDMAVDRQAAVSIGGSPENESGTTPGITGQAGLATASGLEPGAAPEAGLQPAPEPEPDLQGPLVVQLNYLKVDQARPLLSVLVPEEDIKTDPLRNTLVIMSTPDVYKQVKQLLAKIDTPPQQVMFEVQVIEINRDDLSNLGVDWGAKTLLPSERLYDHSKFWITTGRYGVNLQGIINHLISKKKGRLLASPRIATLDGVKAQILIGDKLAVESSQPTTGSMPIISVIYVEVGIKLGVTPTVNKDGFITTHIQPEVSNKTDTTKNGNPNIRTRQADATLRVKSGATIVLGGLIQRQETSSTFKVPILGQLPFVGRIFHSTEKQVTETELVIMLTPKIIGDDLLAANVQE</sequence>
<evidence type="ECO:0000256" key="5">
    <source>
        <dbReference type="RuleBase" id="RU004004"/>
    </source>
</evidence>
<dbReference type="GO" id="GO:0009279">
    <property type="term" value="C:cell outer membrane"/>
    <property type="evidence" value="ECO:0007669"/>
    <property type="project" value="UniProtKB-SubCell"/>
</dbReference>
<feature type="region of interest" description="Disordered" evidence="6">
    <location>
        <begin position="48"/>
        <end position="93"/>
    </location>
</feature>
<proteinExistence type="inferred from homology"/>
<dbReference type="RefSeq" id="WP_288184563.1">
    <property type="nucleotide sequence ID" value="NZ_LT608335.1"/>
</dbReference>
<keyword evidence="5" id="KW-0813">Transport</keyword>
<evidence type="ECO:0000259" key="9">
    <source>
        <dbReference type="Pfam" id="PF03958"/>
    </source>
</evidence>
<dbReference type="InterPro" id="IPR001775">
    <property type="entry name" value="GspD/PilQ"/>
</dbReference>
<evidence type="ECO:0000256" key="7">
    <source>
        <dbReference type="SAM" id="SignalP"/>
    </source>
</evidence>